<sequence length="127" mass="14148">MDDVTKSMVPKISIIEYETGTHQADECFINCPTYSLINKMPMSDIISSESSNPIYLSSQSSGNILMLLNVLYTPGFILHAPSLPLLDDPFQNKIIHISIETYFMVVCNIAVGKVNKSGKDKILIFMN</sequence>
<organism evidence="1 2">
    <name type="scientific">Elaeophora elaphi</name>
    <dbReference type="NCBI Taxonomy" id="1147741"/>
    <lineage>
        <taxon>Eukaryota</taxon>
        <taxon>Metazoa</taxon>
        <taxon>Ecdysozoa</taxon>
        <taxon>Nematoda</taxon>
        <taxon>Chromadorea</taxon>
        <taxon>Rhabditida</taxon>
        <taxon>Spirurina</taxon>
        <taxon>Spiruromorpha</taxon>
        <taxon>Filarioidea</taxon>
        <taxon>Onchocercidae</taxon>
        <taxon>Elaeophora</taxon>
    </lineage>
</organism>
<evidence type="ECO:0000313" key="1">
    <source>
        <dbReference type="Proteomes" id="UP000050640"/>
    </source>
</evidence>
<reference evidence="2" key="1">
    <citation type="submission" date="2017-02" db="UniProtKB">
        <authorList>
            <consortium name="WormBaseParasite"/>
        </authorList>
    </citation>
    <scope>IDENTIFICATION</scope>
</reference>
<protein>
    <submittedName>
        <fullName evidence="2">BTB domain-containing protein</fullName>
    </submittedName>
</protein>
<keyword evidence="1" id="KW-1185">Reference proteome</keyword>
<dbReference type="WBParaSite" id="EEL_0000289001-mRNA-1">
    <property type="protein sequence ID" value="EEL_0000289001-mRNA-1"/>
    <property type="gene ID" value="EEL_0000289001"/>
</dbReference>
<name>A0A0R3RN30_9BILA</name>
<evidence type="ECO:0000313" key="2">
    <source>
        <dbReference type="WBParaSite" id="EEL_0000289001-mRNA-1"/>
    </source>
</evidence>
<dbReference type="Proteomes" id="UP000050640">
    <property type="component" value="Unplaced"/>
</dbReference>
<dbReference type="AlphaFoldDB" id="A0A0R3RN30"/>
<proteinExistence type="predicted"/>
<accession>A0A0R3RN30</accession>